<sequence>MAAATVQAPSDVYRAADWLAERHPWVRQLVERIAGRIDVHPDWPDTVAGAVNGHLAHSAAWAEYEDRYPPPDDDAAFWEWQAQGPQASREVQAYGVMSSGEKNLVRLVATLGGRVAWSPMDVSFDQRGAAVLADWLAVVHAQLPAWVYPAASDDALVVQLAAVSDATNGEGVAALSR</sequence>
<gene>
    <name evidence="1" type="ORF">SAMN04488561_4626</name>
</gene>
<evidence type="ECO:0000313" key="2">
    <source>
        <dbReference type="Proteomes" id="UP000181980"/>
    </source>
</evidence>
<name>A0A1H5PN51_9ACTN</name>
<dbReference type="EMBL" id="FNUC01000004">
    <property type="protein sequence ID" value="SEF14397.1"/>
    <property type="molecule type" value="Genomic_DNA"/>
</dbReference>
<reference evidence="2" key="1">
    <citation type="submission" date="2016-10" db="EMBL/GenBank/DDBJ databases">
        <authorList>
            <person name="Varghese N."/>
            <person name="Submissions S."/>
        </authorList>
    </citation>
    <scope>NUCLEOTIDE SEQUENCE [LARGE SCALE GENOMIC DNA]</scope>
    <source>
        <strain evidence="2">DSM 45237</strain>
    </source>
</reference>
<dbReference type="OrthoDB" id="5181456at2"/>
<keyword evidence="2" id="KW-1185">Reference proteome</keyword>
<dbReference type="Proteomes" id="UP000181980">
    <property type="component" value="Unassembled WGS sequence"/>
</dbReference>
<organism evidence="1 2">
    <name type="scientific">Jiangella alba</name>
    <dbReference type="NCBI Taxonomy" id="561176"/>
    <lineage>
        <taxon>Bacteria</taxon>
        <taxon>Bacillati</taxon>
        <taxon>Actinomycetota</taxon>
        <taxon>Actinomycetes</taxon>
        <taxon>Jiangellales</taxon>
        <taxon>Jiangellaceae</taxon>
        <taxon>Jiangella</taxon>
    </lineage>
</organism>
<dbReference type="STRING" id="561176.SAMN04488561_4626"/>
<accession>A0A1H5PN51</accession>
<proteinExistence type="predicted"/>
<dbReference type="AlphaFoldDB" id="A0A1H5PN51"/>
<protein>
    <submittedName>
        <fullName evidence="1">Uncharacterized protein</fullName>
    </submittedName>
</protein>
<dbReference type="RefSeq" id="WP_069109457.1">
    <property type="nucleotide sequence ID" value="NZ_FNUC01000004.1"/>
</dbReference>
<evidence type="ECO:0000313" key="1">
    <source>
        <dbReference type="EMBL" id="SEF14397.1"/>
    </source>
</evidence>